<sequence length="274" mass="29282">MPTIQANGATIAYTDTGAPPDQPDAPTVVFGHGLLFSGWLFHHQVAALRDRYRCITVDWRGQGDSPPTHGGYDMDTLAADAIALIERLGVAPVHYVGLSMGGFIGQRIGARRGDLLRSLTLLDTSADAEDPAKVGRYRMLASVYWLLGLRPVFGQVTPLMFGPTFLASPEGRPLIDEWARRLRRCRRSGIRKAVLGVADRAPVDEEIAAVSVPTLVASGADDAALPPDRAERIAARIPGARLEIIPDSGHSSTLEQPDAVTSLIAGFLASVDAT</sequence>
<dbReference type="OrthoDB" id="9785847at2"/>
<dbReference type="AlphaFoldDB" id="A0A223S675"/>
<dbReference type="InterPro" id="IPR050266">
    <property type="entry name" value="AB_hydrolase_sf"/>
</dbReference>
<dbReference type="KEGG" id="ngv:CDO52_13190"/>
<evidence type="ECO:0000313" key="2">
    <source>
        <dbReference type="EMBL" id="ASU83620.1"/>
    </source>
</evidence>
<dbReference type="InterPro" id="IPR000073">
    <property type="entry name" value="AB_hydrolase_1"/>
</dbReference>
<dbReference type="PRINTS" id="PR00111">
    <property type="entry name" value="ABHYDROLASE"/>
</dbReference>
<dbReference type="RefSeq" id="WP_017616763.1">
    <property type="nucleotide sequence ID" value="NZ_ANBG01000023.1"/>
</dbReference>
<dbReference type="PANTHER" id="PTHR43798">
    <property type="entry name" value="MONOACYLGLYCEROL LIPASE"/>
    <property type="match status" value="1"/>
</dbReference>
<dbReference type="Gene3D" id="3.40.50.1820">
    <property type="entry name" value="alpha/beta hydrolase"/>
    <property type="match status" value="1"/>
</dbReference>
<evidence type="ECO:0000259" key="1">
    <source>
        <dbReference type="Pfam" id="PF00561"/>
    </source>
</evidence>
<keyword evidence="3" id="KW-1185">Reference proteome</keyword>
<reference evidence="2 3" key="1">
    <citation type="submission" date="2017-08" db="EMBL/GenBank/DDBJ databases">
        <title>The complete genome sequence of Nocardiopsis gilva YIM 90087.</title>
        <authorList>
            <person name="Yin M."/>
            <person name="Tang S."/>
        </authorList>
    </citation>
    <scope>NUCLEOTIDE SEQUENCE [LARGE SCALE GENOMIC DNA]</scope>
    <source>
        <strain evidence="2 3">YIM 90087</strain>
    </source>
</reference>
<keyword evidence="2" id="KW-0378">Hydrolase</keyword>
<dbReference type="Pfam" id="PF00561">
    <property type="entry name" value="Abhydrolase_1"/>
    <property type="match status" value="1"/>
</dbReference>
<accession>A0A223S675</accession>
<proteinExistence type="predicted"/>
<name>A0A223S675_9ACTN</name>
<dbReference type="GO" id="GO:0016787">
    <property type="term" value="F:hydrolase activity"/>
    <property type="evidence" value="ECO:0007669"/>
    <property type="project" value="UniProtKB-KW"/>
</dbReference>
<dbReference type="SUPFAM" id="SSF53474">
    <property type="entry name" value="alpha/beta-Hydrolases"/>
    <property type="match status" value="1"/>
</dbReference>
<dbReference type="PANTHER" id="PTHR43798:SF29">
    <property type="entry name" value="AB HYDROLASE-1 DOMAIN-CONTAINING PROTEIN"/>
    <property type="match status" value="1"/>
</dbReference>
<feature type="domain" description="AB hydrolase-1" evidence="1">
    <location>
        <begin position="26"/>
        <end position="255"/>
    </location>
</feature>
<gene>
    <name evidence="2" type="ORF">CDO52_13190</name>
</gene>
<protein>
    <submittedName>
        <fullName evidence="2">Alpha/beta hydrolase</fullName>
    </submittedName>
</protein>
<organism evidence="2 3">
    <name type="scientific">Nocardiopsis gilva YIM 90087</name>
    <dbReference type="NCBI Taxonomy" id="1235441"/>
    <lineage>
        <taxon>Bacteria</taxon>
        <taxon>Bacillati</taxon>
        <taxon>Actinomycetota</taxon>
        <taxon>Actinomycetes</taxon>
        <taxon>Streptosporangiales</taxon>
        <taxon>Nocardiopsidaceae</taxon>
        <taxon>Nocardiopsis</taxon>
    </lineage>
</organism>
<dbReference type="InterPro" id="IPR029058">
    <property type="entry name" value="AB_hydrolase_fold"/>
</dbReference>
<dbReference type="EMBL" id="CP022753">
    <property type="protein sequence ID" value="ASU83620.1"/>
    <property type="molecule type" value="Genomic_DNA"/>
</dbReference>
<dbReference type="Proteomes" id="UP000215005">
    <property type="component" value="Chromosome"/>
</dbReference>
<evidence type="ECO:0000313" key="3">
    <source>
        <dbReference type="Proteomes" id="UP000215005"/>
    </source>
</evidence>